<sequence>MKRKQIIDTMVVGFALFAMFLGAGNLIFPPTLGAISGDKWYLAMIGFMMTGIGLPILGVVAAAKAGGRLDDVAGKVNKTFSILFGSLIMICIGPLLAIPRTCATTYEIAIQPLFGNISPILVSIIFFGITLFFTLNQSKVVDKIGSILTPILLVILFTIIVTSIINPIGTPKNTGVALNFVNGFKEGYQTMDAIGSIIMATIVISSVKKRGYTSQKDMFKMTVISGIIAACCLAFVYGGLVYIGGTGSEYLNIDIENPNRVANLIFMVDKIMGQYGTVALALTVALACLTTSIGLTATAGEFFSDLTHGKLTYKSIVIFTCLFSAIVATNGVDSIITFSGPILSVLYPVAIVIILLNIFDHKIKYKAIYKGATLGAFMASLLDTIANIGKFEQIRSFLDRIPLGSEGFAWVIPAVVFGFAFIVLEMALNNSYQDGVL</sequence>
<evidence type="ECO:0000256" key="7">
    <source>
        <dbReference type="ARBA" id="ARBA00022989"/>
    </source>
</evidence>
<evidence type="ECO:0000256" key="6">
    <source>
        <dbReference type="ARBA" id="ARBA00022970"/>
    </source>
</evidence>
<dbReference type="AlphaFoldDB" id="A0A9E7DKZ4"/>
<evidence type="ECO:0000256" key="8">
    <source>
        <dbReference type="ARBA" id="ARBA00023136"/>
    </source>
</evidence>
<organism evidence="10 11">
    <name type="scientific">Fenollaria massiliensis</name>
    <dbReference type="NCBI Taxonomy" id="938288"/>
    <lineage>
        <taxon>Bacteria</taxon>
        <taxon>Bacillati</taxon>
        <taxon>Bacillota</taxon>
        <taxon>Clostridia</taxon>
        <taxon>Eubacteriales</taxon>
        <taxon>Fenollaria</taxon>
    </lineage>
</organism>
<feature type="transmembrane region" description="Helical" evidence="9">
    <location>
        <begin position="7"/>
        <end position="28"/>
    </location>
</feature>
<accession>A0A9E7DKZ4</accession>
<dbReference type="GO" id="GO:0005304">
    <property type="term" value="F:L-valine transmembrane transporter activity"/>
    <property type="evidence" value="ECO:0007669"/>
    <property type="project" value="TreeGrafter"/>
</dbReference>
<dbReference type="RefSeq" id="WP_249243152.1">
    <property type="nucleotide sequence ID" value="NZ_CP096649.1"/>
</dbReference>
<keyword evidence="5 9" id="KW-0812">Transmembrane</keyword>
<feature type="transmembrane region" description="Helical" evidence="9">
    <location>
        <begin position="311"/>
        <end position="329"/>
    </location>
</feature>
<feature type="transmembrane region" description="Helical" evidence="9">
    <location>
        <begin position="335"/>
        <end position="356"/>
    </location>
</feature>
<evidence type="ECO:0000256" key="9">
    <source>
        <dbReference type="RuleBase" id="RU362122"/>
    </source>
</evidence>
<dbReference type="Proteomes" id="UP000831151">
    <property type="component" value="Chromosome"/>
</dbReference>
<dbReference type="NCBIfam" id="TIGR00796">
    <property type="entry name" value="livcs"/>
    <property type="match status" value="1"/>
</dbReference>
<proteinExistence type="inferred from homology"/>
<dbReference type="GO" id="GO:0015190">
    <property type="term" value="F:L-leucine transmembrane transporter activity"/>
    <property type="evidence" value="ECO:0007669"/>
    <property type="project" value="TreeGrafter"/>
</dbReference>
<feature type="transmembrane region" description="Helical" evidence="9">
    <location>
        <begin position="40"/>
        <end position="67"/>
    </location>
</feature>
<dbReference type="KEGG" id="fms:M1R53_03940"/>
<dbReference type="GO" id="GO:0005886">
    <property type="term" value="C:plasma membrane"/>
    <property type="evidence" value="ECO:0007669"/>
    <property type="project" value="UniProtKB-SubCell"/>
</dbReference>
<name>A0A9E7DKZ4_9FIRM</name>
<feature type="transmembrane region" description="Helical" evidence="9">
    <location>
        <begin position="219"/>
        <end position="243"/>
    </location>
</feature>
<dbReference type="EMBL" id="CP096649">
    <property type="protein sequence ID" value="UQK59806.1"/>
    <property type="molecule type" value="Genomic_DNA"/>
</dbReference>
<keyword evidence="6 9" id="KW-0029">Amino-acid transport</keyword>
<dbReference type="InterPro" id="IPR004685">
    <property type="entry name" value="Brnchd-chn_aa_trnsp_Livcs"/>
</dbReference>
<evidence type="ECO:0000256" key="5">
    <source>
        <dbReference type="ARBA" id="ARBA00022692"/>
    </source>
</evidence>
<comment type="similarity">
    <text evidence="2 9">Belongs to the branched chain amino acid transporter family.</text>
</comment>
<feature type="transmembrane region" description="Helical" evidence="9">
    <location>
        <begin position="79"/>
        <end position="97"/>
    </location>
</feature>
<feature type="transmembrane region" description="Helical" evidence="9">
    <location>
        <begin position="188"/>
        <end position="207"/>
    </location>
</feature>
<dbReference type="GO" id="GO:0015820">
    <property type="term" value="P:L-leucine transport"/>
    <property type="evidence" value="ECO:0007669"/>
    <property type="project" value="TreeGrafter"/>
</dbReference>
<dbReference type="PANTHER" id="PTHR30588:SF0">
    <property type="entry name" value="BRANCHED-CHAIN AMINO ACID PERMEASE BRNQ"/>
    <property type="match status" value="1"/>
</dbReference>
<reference evidence="10" key="1">
    <citation type="submission" date="2022-04" db="EMBL/GenBank/DDBJ databases">
        <title>Complete genome sequences of Ezakiella coagulans and Fenollaria massiliensis.</title>
        <authorList>
            <person name="France M.T."/>
            <person name="Clifford J."/>
            <person name="Narina S."/>
            <person name="Rutt L."/>
            <person name="Ravel J."/>
        </authorList>
    </citation>
    <scope>NUCLEOTIDE SEQUENCE</scope>
    <source>
        <strain evidence="10">C0061C2</strain>
    </source>
</reference>
<feature type="transmembrane region" description="Helical" evidence="9">
    <location>
        <begin position="408"/>
        <end position="428"/>
    </location>
</feature>
<evidence type="ECO:0000256" key="4">
    <source>
        <dbReference type="ARBA" id="ARBA00022475"/>
    </source>
</evidence>
<feature type="transmembrane region" description="Helical" evidence="9">
    <location>
        <begin position="147"/>
        <end position="168"/>
    </location>
</feature>
<evidence type="ECO:0000256" key="1">
    <source>
        <dbReference type="ARBA" id="ARBA00004651"/>
    </source>
</evidence>
<comment type="subcellular location">
    <subcellularLocation>
        <location evidence="1 9">Cell membrane</location>
        <topology evidence="1 9">Multi-pass membrane protein</topology>
    </subcellularLocation>
</comment>
<evidence type="ECO:0000256" key="3">
    <source>
        <dbReference type="ARBA" id="ARBA00022448"/>
    </source>
</evidence>
<keyword evidence="4" id="KW-1003">Cell membrane</keyword>
<evidence type="ECO:0000313" key="11">
    <source>
        <dbReference type="Proteomes" id="UP000831151"/>
    </source>
</evidence>
<feature type="transmembrane region" description="Helical" evidence="9">
    <location>
        <begin position="275"/>
        <end position="299"/>
    </location>
</feature>
<dbReference type="GO" id="GO:0015818">
    <property type="term" value="P:isoleucine transport"/>
    <property type="evidence" value="ECO:0007669"/>
    <property type="project" value="TreeGrafter"/>
</dbReference>
<keyword evidence="7 9" id="KW-1133">Transmembrane helix</keyword>
<dbReference type="GO" id="GO:0015188">
    <property type="term" value="F:L-isoleucine transmembrane transporter activity"/>
    <property type="evidence" value="ECO:0007669"/>
    <property type="project" value="TreeGrafter"/>
</dbReference>
<protein>
    <recommendedName>
        <fullName evidence="9">Branched-chain amino acid transport system carrier protein</fullName>
    </recommendedName>
</protein>
<dbReference type="PANTHER" id="PTHR30588">
    <property type="entry name" value="BRANCHED-CHAIN AMINO ACID TRANSPORT SYSTEM 2 CARRIER PROTEIN"/>
    <property type="match status" value="1"/>
</dbReference>
<keyword evidence="8 9" id="KW-0472">Membrane</keyword>
<comment type="function">
    <text evidence="9">Component of the transport system for branched-chain amino acids.</text>
</comment>
<dbReference type="Pfam" id="PF05525">
    <property type="entry name" value="Branch_AA_trans"/>
    <property type="match status" value="1"/>
</dbReference>
<gene>
    <name evidence="10" type="primary">brnQ</name>
    <name evidence="10" type="ORF">M1R53_03940</name>
</gene>
<keyword evidence="3 9" id="KW-0813">Transport</keyword>
<keyword evidence="11" id="KW-1185">Reference proteome</keyword>
<comment type="caution">
    <text evidence="9">Lacks conserved residue(s) required for the propagation of feature annotation.</text>
</comment>
<feature type="transmembrane region" description="Helical" evidence="9">
    <location>
        <begin position="117"/>
        <end position="135"/>
    </location>
</feature>
<evidence type="ECO:0000313" key="10">
    <source>
        <dbReference type="EMBL" id="UQK59806.1"/>
    </source>
</evidence>
<evidence type="ECO:0000256" key="2">
    <source>
        <dbReference type="ARBA" id="ARBA00008540"/>
    </source>
</evidence>